<dbReference type="GO" id="GO:0009977">
    <property type="term" value="F:proton motive force dependent protein transmembrane transporter activity"/>
    <property type="evidence" value="ECO:0007669"/>
    <property type="project" value="TreeGrafter"/>
</dbReference>
<feature type="transmembrane region" description="Helical" evidence="5">
    <location>
        <begin position="196"/>
        <end position="226"/>
    </location>
</feature>
<dbReference type="GO" id="GO:0033281">
    <property type="term" value="C:TAT protein transport complex"/>
    <property type="evidence" value="ECO:0007669"/>
    <property type="project" value="UniProtKB-UniRule"/>
</dbReference>
<dbReference type="InterPro" id="IPR002033">
    <property type="entry name" value="TatC"/>
</dbReference>
<reference evidence="6 7" key="1">
    <citation type="submission" date="2016-10" db="EMBL/GenBank/DDBJ databases">
        <authorList>
            <person name="de Groot N.N."/>
        </authorList>
    </citation>
    <scope>NUCLEOTIDE SEQUENCE [LARGE SCALE GENOMIC DNA]</scope>
    <source>
        <strain evidence="6 7">DSM 18610</strain>
    </source>
</reference>
<feature type="transmembrane region" description="Helical" evidence="5">
    <location>
        <begin position="112"/>
        <end position="131"/>
    </location>
</feature>
<feature type="transmembrane region" description="Helical" evidence="5">
    <location>
        <begin position="260"/>
        <end position="280"/>
    </location>
</feature>
<dbReference type="PANTHER" id="PTHR30371:SF0">
    <property type="entry name" value="SEC-INDEPENDENT PROTEIN TRANSLOCASE PROTEIN TATC, CHLOROPLASTIC-RELATED"/>
    <property type="match status" value="1"/>
</dbReference>
<dbReference type="HAMAP" id="MF_00902">
    <property type="entry name" value="TatC"/>
    <property type="match status" value="1"/>
</dbReference>
<feature type="transmembrane region" description="Helical" evidence="5">
    <location>
        <begin position="38"/>
        <end position="55"/>
    </location>
</feature>
<keyword evidence="7" id="KW-1185">Reference proteome</keyword>
<feature type="transmembrane region" description="Helical" evidence="5">
    <location>
        <begin position="238"/>
        <end position="254"/>
    </location>
</feature>
<keyword evidence="5" id="KW-0811">Translocation</keyword>
<protein>
    <recommendedName>
        <fullName evidence="5">Sec-independent protein translocase protein TatC</fullName>
    </recommendedName>
</protein>
<dbReference type="PANTHER" id="PTHR30371">
    <property type="entry name" value="SEC-INDEPENDENT PROTEIN TRANSLOCASE PROTEIN TATC"/>
    <property type="match status" value="1"/>
</dbReference>
<dbReference type="GO" id="GO:0043953">
    <property type="term" value="P:protein transport by the Tat complex"/>
    <property type="evidence" value="ECO:0007669"/>
    <property type="project" value="UniProtKB-UniRule"/>
</dbReference>
<comment type="similarity">
    <text evidence="5">Belongs to the TatC family.</text>
</comment>
<dbReference type="PRINTS" id="PR01840">
    <property type="entry name" value="TATCFAMILY"/>
</dbReference>
<dbReference type="NCBIfam" id="TIGR00945">
    <property type="entry name" value="tatC"/>
    <property type="match status" value="1"/>
</dbReference>
<dbReference type="OrthoDB" id="9777044at2"/>
<gene>
    <name evidence="5" type="primary">tatC</name>
    <name evidence="6" type="ORF">SAMN04488023_11561</name>
</gene>
<comment type="subcellular location">
    <subcellularLocation>
        <location evidence="5">Cell membrane</location>
        <topology evidence="5">Multi-pass membrane protein</topology>
    </subcellularLocation>
    <subcellularLocation>
        <location evidence="1">Membrane</location>
        <topology evidence="1">Multi-pass membrane protein</topology>
    </subcellularLocation>
</comment>
<keyword evidence="5" id="KW-0813">Transport</keyword>
<keyword evidence="3 5" id="KW-1133">Transmembrane helix</keyword>
<dbReference type="Pfam" id="PF00902">
    <property type="entry name" value="TatC"/>
    <property type="match status" value="1"/>
</dbReference>
<keyword evidence="2 5" id="KW-0812">Transmembrane</keyword>
<accession>A0A1H9RPG7</accession>
<evidence type="ECO:0000256" key="5">
    <source>
        <dbReference type="HAMAP-Rule" id="MF_00902"/>
    </source>
</evidence>
<feature type="transmembrane region" description="Helical" evidence="5">
    <location>
        <begin position="152"/>
        <end position="176"/>
    </location>
</feature>
<comment type="function">
    <text evidence="5">Part of the twin-arginine translocation (Tat) system that transports large folded proteins containing a characteristic twin-arginine motif in their signal peptide across membranes.</text>
</comment>
<evidence type="ECO:0000256" key="4">
    <source>
        <dbReference type="ARBA" id="ARBA00023136"/>
    </source>
</evidence>
<evidence type="ECO:0000256" key="3">
    <source>
        <dbReference type="ARBA" id="ARBA00022989"/>
    </source>
</evidence>
<dbReference type="RefSeq" id="WP_090885116.1">
    <property type="nucleotide sequence ID" value="NZ_FOGG01000015.1"/>
</dbReference>
<proteinExistence type="inferred from homology"/>
<dbReference type="Proteomes" id="UP000199572">
    <property type="component" value="Unassembled WGS sequence"/>
</dbReference>
<sequence>MSSTKEKSSLIKAIGEKGKNLEAEMSFFDHLDILRKHLIRAVIAVAVFTGIAFYFNEEILDKVIFGPKKPDFWTYRMMCKLVERFPSLGKDMCITKINGEIINTEMAGQFNLQLNVCVMCGIVVGFPYLLWEIWRFIKPALHENERKSASGFVFFASVLFVIGILFGYFVVCPLSVNFLTGYTVSEEIKNTFTVDSYLSSVATLTLGTGIIFELPVIIFILSKLGLMTPKLMRSSRRYAAVIILIIAAIVTPTPDIMTMLIVATPLFLLYELSIFVSAYIEKKKKKAEAAFYAN</sequence>
<keyword evidence="5" id="KW-1003">Cell membrane</keyword>
<dbReference type="GO" id="GO:0065002">
    <property type="term" value="P:intracellular protein transmembrane transport"/>
    <property type="evidence" value="ECO:0007669"/>
    <property type="project" value="TreeGrafter"/>
</dbReference>
<dbReference type="EMBL" id="FOGG01000015">
    <property type="protein sequence ID" value="SER74596.1"/>
    <property type="molecule type" value="Genomic_DNA"/>
</dbReference>
<dbReference type="AlphaFoldDB" id="A0A1H9RPG7"/>
<keyword evidence="4 5" id="KW-0472">Membrane</keyword>
<evidence type="ECO:0000256" key="1">
    <source>
        <dbReference type="ARBA" id="ARBA00004141"/>
    </source>
</evidence>
<evidence type="ECO:0000313" key="7">
    <source>
        <dbReference type="Proteomes" id="UP000199572"/>
    </source>
</evidence>
<keyword evidence="5" id="KW-0653">Protein transport</keyword>
<evidence type="ECO:0000256" key="2">
    <source>
        <dbReference type="ARBA" id="ARBA00022692"/>
    </source>
</evidence>
<organism evidence="6 7">
    <name type="scientific">Pedobacter rhizosphaerae</name>
    <dbReference type="NCBI Taxonomy" id="390241"/>
    <lineage>
        <taxon>Bacteria</taxon>
        <taxon>Pseudomonadati</taxon>
        <taxon>Bacteroidota</taxon>
        <taxon>Sphingobacteriia</taxon>
        <taxon>Sphingobacteriales</taxon>
        <taxon>Sphingobacteriaceae</taxon>
        <taxon>Pedobacter</taxon>
    </lineage>
</organism>
<comment type="subunit">
    <text evidence="5">Forms a complex with TatA.</text>
</comment>
<name>A0A1H9RPG7_9SPHI</name>
<dbReference type="STRING" id="390241.SAMN04488023_11561"/>
<evidence type="ECO:0000313" key="6">
    <source>
        <dbReference type="EMBL" id="SER74596.1"/>
    </source>
</evidence>